<dbReference type="Proteomes" id="UP001523369">
    <property type="component" value="Unassembled WGS sequence"/>
</dbReference>
<evidence type="ECO:0000313" key="6">
    <source>
        <dbReference type="EMBL" id="MCO8274306.1"/>
    </source>
</evidence>
<keyword evidence="7" id="KW-1185">Reference proteome</keyword>
<dbReference type="InterPro" id="IPR009057">
    <property type="entry name" value="Homeodomain-like_sf"/>
</dbReference>
<evidence type="ECO:0000313" key="7">
    <source>
        <dbReference type="Proteomes" id="UP001523369"/>
    </source>
</evidence>
<dbReference type="SUPFAM" id="SSF46689">
    <property type="entry name" value="Homeodomain-like"/>
    <property type="match status" value="1"/>
</dbReference>
<keyword evidence="2 4" id="KW-0238">DNA-binding</keyword>
<sequence length="196" mass="20978">MSTRERIVTAAAEVIRDRGLARATTKEIARAAGLSEAALYKHFRDKTDIFLAVLAERGPTNLVAVLGALPERVGREPLTTVLRDVVLAAANVYDQAFPMAASLFAEPALLAAHRTALSERGIGPQIPSQALAAYLHAEQQIGRVSEDADPTAAAMALLGACFHRAFLGHFTEHSTDLRKFATTLIETVLAGLTPRP</sequence>
<evidence type="ECO:0000259" key="5">
    <source>
        <dbReference type="PROSITE" id="PS50977"/>
    </source>
</evidence>
<dbReference type="PANTHER" id="PTHR30055:SF234">
    <property type="entry name" value="HTH-TYPE TRANSCRIPTIONAL REGULATOR BETI"/>
    <property type="match status" value="1"/>
</dbReference>
<feature type="domain" description="HTH tetR-type" evidence="5">
    <location>
        <begin position="1"/>
        <end position="61"/>
    </location>
</feature>
<comment type="caution">
    <text evidence="6">The sequence shown here is derived from an EMBL/GenBank/DDBJ whole genome shotgun (WGS) entry which is preliminary data.</text>
</comment>
<proteinExistence type="predicted"/>
<accession>A0ABT1DTX9</accession>
<dbReference type="PANTHER" id="PTHR30055">
    <property type="entry name" value="HTH-TYPE TRANSCRIPTIONAL REGULATOR RUTR"/>
    <property type="match status" value="1"/>
</dbReference>
<dbReference type="InterPro" id="IPR050109">
    <property type="entry name" value="HTH-type_TetR-like_transc_reg"/>
</dbReference>
<evidence type="ECO:0000256" key="4">
    <source>
        <dbReference type="PROSITE-ProRule" id="PRU00335"/>
    </source>
</evidence>
<dbReference type="Gene3D" id="1.10.357.10">
    <property type="entry name" value="Tetracycline Repressor, domain 2"/>
    <property type="match status" value="1"/>
</dbReference>
<name>A0ABT1DTX9_9ACTN</name>
<reference evidence="6 7" key="1">
    <citation type="submission" date="2022-06" db="EMBL/GenBank/DDBJ databases">
        <title>New Species of the Genus Actinoplanes, ActinopZanes ferrugineus.</title>
        <authorList>
            <person name="Ding P."/>
        </authorList>
    </citation>
    <scope>NUCLEOTIDE SEQUENCE [LARGE SCALE GENOMIC DNA]</scope>
    <source>
        <strain evidence="6 7">TRM88003</strain>
    </source>
</reference>
<evidence type="ECO:0000256" key="1">
    <source>
        <dbReference type="ARBA" id="ARBA00023015"/>
    </source>
</evidence>
<dbReference type="InterPro" id="IPR036271">
    <property type="entry name" value="Tet_transcr_reg_TetR-rel_C_sf"/>
</dbReference>
<dbReference type="EMBL" id="JAMYJR010000030">
    <property type="protein sequence ID" value="MCO8274306.1"/>
    <property type="molecule type" value="Genomic_DNA"/>
</dbReference>
<evidence type="ECO:0000256" key="2">
    <source>
        <dbReference type="ARBA" id="ARBA00023125"/>
    </source>
</evidence>
<feature type="DNA-binding region" description="H-T-H motif" evidence="4">
    <location>
        <begin position="24"/>
        <end position="43"/>
    </location>
</feature>
<dbReference type="PROSITE" id="PS50977">
    <property type="entry name" value="HTH_TETR_2"/>
    <property type="match status" value="1"/>
</dbReference>
<keyword evidence="1" id="KW-0805">Transcription regulation</keyword>
<organism evidence="6 7">
    <name type="scientific">Paractinoplanes aksuensis</name>
    <dbReference type="NCBI Taxonomy" id="2939490"/>
    <lineage>
        <taxon>Bacteria</taxon>
        <taxon>Bacillati</taxon>
        <taxon>Actinomycetota</taxon>
        <taxon>Actinomycetes</taxon>
        <taxon>Micromonosporales</taxon>
        <taxon>Micromonosporaceae</taxon>
        <taxon>Paractinoplanes</taxon>
    </lineage>
</organism>
<dbReference type="SUPFAM" id="SSF48498">
    <property type="entry name" value="Tetracyclin repressor-like, C-terminal domain"/>
    <property type="match status" value="1"/>
</dbReference>
<dbReference type="InterPro" id="IPR001647">
    <property type="entry name" value="HTH_TetR"/>
</dbReference>
<keyword evidence="3" id="KW-0804">Transcription</keyword>
<protein>
    <submittedName>
        <fullName evidence="6">TetR/AcrR family transcriptional regulator</fullName>
    </submittedName>
</protein>
<evidence type="ECO:0000256" key="3">
    <source>
        <dbReference type="ARBA" id="ARBA00023163"/>
    </source>
</evidence>
<gene>
    <name evidence="6" type="ORF">M1L60_27270</name>
</gene>
<dbReference type="PROSITE" id="PS01081">
    <property type="entry name" value="HTH_TETR_1"/>
    <property type="match status" value="1"/>
</dbReference>
<dbReference type="Gene3D" id="1.10.10.60">
    <property type="entry name" value="Homeodomain-like"/>
    <property type="match status" value="1"/>
</dbReference>
<dbReference type="PRINTS" id="PR00455">
    <property type="entry name" value="HTHTETR"/>
</dbReference>
<dbReference type="InterPro" id="IPR023772">
    <property type="entry name" value="DNA-bd_HTH_TetR-type_CS"/>
</dbReference>
<dbReference type="RefSeq" id="WP_253240381.1">
    <property type="nucleotide sequence ID" value="NZ_JAMYJR010000030.1"/>
</dbReference>
<dbReference type="Pfam" id="PF00440">
    <property type="entry name" value="TetR_N"/>
    <property type="match status" value="1"/>
</dbReference>